<dbReference type="SUPFAM" id="SSF161070">
    <property type="entry name" value="SNF-like"/>
    <property type="match status" value="1"/>
</dbReference>
<proteinExistence type="predicted"/>
<dbReference type="InterPro" id="IPR037272">
    <property type="entry name" value="SNS_sf"/>
</dbReference>
<feature type="transmembrane region" description="Helical" evidence="7">
    <location>
        <begin position="31"/>
        <end position="51"/>
    </location>
</feature>
<feature type="region of interest" description="Disordered" evidence="6">
    <location>
        <begin position="1"/>
        <end position="26"/>
    </location>
</feature>
<dbReference type="GO" id="GO:0005332">
    <property type="term" value="F:gamma-aminobutyric acid:sodium:chloride symporter activity"/>
    <property type="evidence" value="ECO:0007669"/>
    <property type="project" value="TreeGrafter"/>
</dbReference>
<comment type="subcellular location">
    <subcellularLocation>
        <location evidence="1">Membrane</location>
        <topology evidence="1">Multi-pass membrane protein</topology>
    </subcellularLocation>
</comment>
<keyword evidence="2" id="KW-0813">Transport</keyword>
<name>A0A9N7ULN7_PLEPL</name>
<sequence>YVYGESSHSHHRHVPTSPEEAWSEGGPGPGHSVVCFLLGLTFITEGGIIPFRIVDGYGANGSIFLFIACLETIIIGWVYGADRFYDNIEDMIGYRPNP</sequence>
<keyword evidence="9" id="KW-1185">Reference proteome</keyword>
<keyword evidence="3 7" id="KW-0812">Transmembrane</keyword>
<comment type="caution">
    <text evidence="8">The sequence shown here is derived from an EMBL/GenBank/DDBJ whole genome shotgun (WGS) entry which is preliminary data.</text>
</comment>
<organism evidence="8 9">
    <name type="scientific">Pleuronectes platessa</name>
    <name type="common">European plaice</name>
    <dbReference type="NCBI Taxonomy" id="8262"/>
    <lineage>
        <taxon>Eukaryota</taxon>
        <taxon>Metazoa</taxon>
        <taxon>Chordata</taxon>
        <taxon>Craniata</taxon>
        <taxon>Vertebrata</taxon>
        <taxon>Euteleostomi</taxon>
        <taxon>Actinopterygii</taxon>
        <taxon>Neopterygii</taxon>
        <taxon>Teleostei</taxon>
        <taxon>Neoteleostei</taxon>
        <taxon>Acanthomorphata</taxon>
        <taxon>Carangaria</taxon>
        <taxon>Pleuronectiformes</taxon>
        <taxon>Pleuronectoidei</taxon>
        <taxon>Pleuronectidae</taxon>
        <taxon>Pleuronectes</taxon>
    </lineage>
</organism>
<dbReference type="PANTHER" id="PTHR11616:SF280">
    <property type="entry name" value="TRANSPORTER"/>
    <property type="match status" value="1"/>
</dbReference>
<dbReference type="PANTHER" id="PTHR11616">
    <property type="entry name" value="SODIUM/CHLORIDE DEPENDENT TRANSPORTER"/>
    <property type="match status" value="1"/>
</dbReference>
<dbReference type="InterPro" id="IPR000175">
    <property type="entry name" value="Na/ntran_symport"/>
</dbReference>
<keyword evidence="4 7" id="KW-1133">Transmembrane helix</keyword>
<dbReference type="GO" id="GO:0042995">
    <property type="term" value="C:cell projection"/>
    <property type="evidence" value="ECO:0007669"/>
    <property type="project" value="TreeGrafter"/>
</dbReference>
<feature type="transmembrane region" description="Helical" evidence="7">
    <location>
        <begin position="63"/>
        <end position="81"/>
    </location>
</feature>
<evidence type="ECO:0000256" key="3">
    <source>
        <dbReference type="ARBA" id="ARBA00022692"/>
    </source>
</evidence>
<reference evidence="8" key="1">
    <citation type="submission" date="2020-03" db="EMBL/GenBank/DDBJ databases">
        <authorList>
            <person name="Weist P."/>
        </authorList>
    </citation>
    <scope>NUCLEOTIDE SEQUENCE</scope>
</reference>
<evidence type="ECO:0000256" key="5">
    <source>
        <dbReference type="ARBA" id="ARBA00023136"/>
    </source>
</evidence>
<dbReference type="GO" id="GO:0005886">
    <property type="term" value="C:plasma membrane"/>
    <property type="evidence" value="ECO:0007669"/>
    <property type="project" value="TreeGrafter"/>
</dbReference>
<dbReference type="AlphaFoldDB" id="A0A9N7ULN7"/>
<dbReference type="Pfam" id="PF00209">
    <property type="entry name" value="SNF"/>
    <property type="match status" value="1"/>
</dbReference>
<evidence type="ECO:0000313" key="9">
    <source>
        <dbReference type="Proteomes" id="UP001153269"/>
    </source>
</evidence>
<feature type="non-terminal residue" evidence="8">
    <location>
        <position position="1"/>
    </location>
</feature>
<dbReference type="Proteomes" id="UP001153269">
    <property type="component" value="Unassembled WGS sequence"/>
</dbReference>
<evidence type="ECO:0000256" key="7">
    <source>
        <dbReference type="SAM" id="Phobius"/>
    </source>
</evidence>
<evidence type="ECO:0000256" key="4">
    <source>
        <dbReference type="ARBA" id="ARBA00022989"/>
    </source>
</evidence>
<dbReference type="PROSITE" id="PS50267">
    <property type="entry name" value="NA_NEUROTRAN_SYMP_3"/>
    <property type="match status" value="1"/>
</dbReference>
<protein>
    <submittedName>
        <fullName evidence="8">Uncharacterized protein</fullName>
    </submittedName>
</protein>
<keyword evidence="5 7" id="KW-0472">Membrane</keyword>
<accession>A0A9N7ULN7</accession>
<dbReference type="EMBL" id="CADEAL010001451">
    <property type="protein sequence ID" value="CAB1432582.1"/>
    <property type="molecule type" value="Genomic_DNA"/>
</dbReference>
<evidence type="ECO:0000256" key="6">
    <source>
        <dbReference type="SAM" id="MobiDB-lite"/>
    </source>
</evidence>
<gene>
    <name evidence="8" type="ORF">PLEPLA_LOCUS20664</name>
</gene>
<evidence type="ECO:0000313" key="8">
    <source>
        <dbReference type="EMBL" id="CAB1432582.1"/>
    </source>
</evidence>
<evidence type="ECO:0000256" key="1">
    <source>
        <dbReference type="ARBA" id="ARBA00004141"/>
    </source>
</evidence>
<evidence type="ECO:0000256" key="2">
    <source>
        <dbReference type="ARBA" id="ARBA00022448"/>
    </source>
</evidence>